<name>A0A8H4WTH8_9HYPO</name>
<dbReference type="EMBL" id="JABFAI010000232">
    <property type="protein sequence ID" value="KAF4949682.1"/>
    <property type="molecule type" value="Genomic_DNA"/>
</dbReference>
<comment type="caution">
    <text evidence="2">The sequence shown here is derived from an EMBL/GenBank/DDBJ whole genome shotgun (WGS) entry which is preliminary data.</text>
</comment>
<reference evidence="2" key="1">
    <citation type="journal article" date="2020" name="BMC Genomics">
        <title>Correction to: Identification and distribution of gene clusters required for synthesis of sphingolipid metabolism inhibitors in diverse species of the filamentous fungus Fusarium.</title>
        <authorList>
            <person name="Kim H.S."/>
            <person name="Lohmar J.M."/>
            <person name="Busman M."/>
            <person name="Brown D.W."/>
            <person name="Naumann T.A."/>
            <person name="Divon H.H."/>
            <person name="Lysoe E."/>
            <person name="Uhlig S."/>
            <person name="Proctor R.H."/>
        </authorList>
    </citation>
    <scope>NUCLEOTIDE SEQUENCE</scope>
    <source>
        <strain evidence="2">NRRL 45417</strain>
    </source>
</reference>
<evidence type="ECO:0000313" key="2">
    <source>
        <dbReference type="EMBL" id="KAF4949682.1"/>
    </source>
</evidence>
<sequence length="315" mass="37017">MPSSEHILHPDMDTIIGLLEKQPIRMFARNCTPPKDPPLVTPEPGVWECHKCKQRYKISVTSRCLWCPSYNSTAPYMYLSGDSPDGAPTRKYRKSPLSRNITNAESTKKSKKSKTTRKSRTNRVYSERPSPSMKNYDYEFWGQYNDWKRFRSEYEDSPERWETRIKRSFNNGLDSAQRRAKRYKFEVERRTSITEERLDRMLKRKHNCELDCDYPGQCQTELEEEVRKRARKEKDPRGKMYIMLVDQFGKRAGKLPLCKLLPRFDQEIVSARAVGDDDAELFAEFQEDADDCHAWRASTLARLAKETSKTLRGDE</sequence>
<keyword evidence="3" id="KW-1185">Reference proteome</keyword>
<reference evidence="2" key="2">
    <citation type="submission" date="2020-05" db="EMBL/GenBank/DDBJ databases">
        <authorList>
            <person name="Kim H.-S."/>
            <person name="Proctor R.H."/>
            <person name="Brown D.W."/>
        </authorList>
    </citation>
    <scope>NUCLEOTIDE SEQUENCE</scope>
    <source>
        <strain evidence="2">NRRL 45417</strain>
    </source>
</reference>
<feature type="region of interest" description="Disordered" evidence="1">
    <location>
        <begin position="87"/>
        <end position="129"/>
    </location>
</feature>
<feature type="compositionally biased region" description="Basic residues" evidence="1">
    <location>
        <begin position="109"/>
        <end position="121"/>
    </location>
</feature>
<dbReference type="AlphaFoldDB" id="A0A8H4WTH8"/>
<evidence type="ECO:0000256" key="1">
    <source>
        <dbReference type="SAM" id="MobiDB-lite"/>
    </source>
</evidence>
<evidence type="ECO:0000313" key="3">
    <source>
        <dbReference type="Proteomes" id="UP000604273"/>
    </source>
</evidence>
<accession>A0A8H4WTH8</accession>
<organism evidence="2 3">
    <name type="scientific">Fusarium gaditjirri</name>
    <dbReference type="NCBI Taxonomy" id="282569"/>
    <lineage>
        <taxon>Eukaryota</taxon>
        <taxon>Fungi</taxon>
        <taxon>Dikarya</taxon>
        <taxon>Ascomycota</taxon>
        <taxon>Pezizomycotina</taxon>
        <taxon>Sordariomycetes</taxon>
        <taxon>Hypocreomycetidae</taxon>
        <taxon>Hypocreales</taxon>
        <taxon>Nectriaceae</taxon>
        <taxon>Fusarium</taxon>
        <taxon>Fusarium nisikadoi species complex</taxon>
    </lineage>
</organism>
<protein>
    <submittedName>
        <fullName evidence="2">Uncharacterized protein</fullName>
    </submittedName>
</protein>
<dbReference type="OrthoDB" id="5396104at2759"/>
<dbReference type="Proteomes" id="UP000604273">
    <property type="component" value="Unassembled WGS sequence"/>
</dbReference>
<proteinExistence type="predicted"/>
<gene>
    <name evidence="2" type="ORF">FGADI_8745</name>
</gene>